<dbReference type="Gene3D" id="1.25.40.20">
    <property type="entry name" value="Ankyrin repeat-containing domain"/>
    <property type="match status" value="4"/>
</dbReference>
<keyword evidence="2 3" id="KW-0040">ANK repeat</keyword>
<proteinExistence type="predicted"/>
<feature type="repeat" description="ANK" evidence="3">
    <location>
        <begin position="282"/>
        <end position="314"/>
    </location>
</feature>
<dbReference type="RefSeq" id="XP_019629183.1">
    <property type="nucleotide sequence ID" value="XM_019773624.1"/>
</dbReference>
<dbReference type="PANTHER" id="PTHR24173:SF74">
    <property type="entry name" value="ANKYRIN REPEAT DOMAIN-CONTAINING PROTEIN 16"/>
    <property type="match status" value="1"/>
</dbReference>
<feature type="region of interest" description="Disordered" evidence="4">
    <location>
        <begin position="525"/>
        <end position="598"/>
    </location>
</feature>
<name>A0A6P4ZDI6_BRABE</name>
<evidence type="ECO:0000256" key="3">
    <source>
        <dbReference type="PROSITE-ProRule" id="PRU00023"/>
    </source>
</evidence>
<feature type="compositionally biased region" description="Low complexity" evidence="4">
    <location>
        <begin position="686"/>
        <end position="697"/>
    </location>
</feature>
<evidence type="ECO:0000259" key="5">
    <source>
        <dbReference type="PROSITE" id="PS50105"/>
    </source>
</evidence>
<dbReference type="InterPro" id="IPR036770">
    <property type="entry name" value="Ankyrin_rpt-contain_sf"/>
</dbReference>
<dbReference type="AlphaFoldDB" id="A0A6P4ZDI6"/>
<keyword evidence="6" id="KW-1185">Reference proteome</keyword>
<accession>A0A6P4ZDI6</accession>
<dbReference type="InterPro" id="IPR002110">
    <property type="entry name" value="Ankyrin_rpt"/>
</dbReference>
<dbReference type="KEGG" id="bbel:109473669"/>
<dbReference type="SMART" id="SM00454">
    <property type="entry name" value="SAM"/>
    <property type="match status" value="1"/>
</dbReference>
<feature type="repeat" description="ANK" evidence="3">
    <location>
        <begin position="72"/>
        <end position="104"/>
    </location>
</feature>
<dbReference type="PRINTS" id="PR01415">
    <property type="entry name" value="ANKYRIN"/>
</dbReference>
<dbReference type="SUPFAM" id="SSF47769">
    <property type="entry name" value="SAM/Pointed domain"/>
    <property type="match status" value="1"/>
</dbReference>
<feature type="compositionally biased region" description="Low complexity" evidence="4">
    <location>
        <begin position="386"/>
        <end position="399"/>
    </location>
</feature>
<dbReference type="SUPFAM" id="SSF48403">
    <property type="entry name" value="Ankyrin repeat"/>
    <property type="match status" value="1"/>
</dbReference>
<dbReference type="Pfam" id="PF13637">
    <property type="entry name" value="Ank_4"/>
    <property type="match status" value="1"/>
</dbReference>
<feature type="repeat" description="ANK" evidence="3">
    <location>
        <begin position="176"/>
        <end position="208"/>
    </location>
</feature>
<sequence length="857" mass="92401">MDQSTASVQALLRACEQGDLAAVQALLDQGVPVDAADDEDVTPLQTAAAYGQDSVVRLLLMRGAALEKPNHHGWTPLLQGARNGHLSAVELLLQNKANLNHRSKLGATALTLAARGGHANVIHMLLEAGADISEAETQWGITPLMVGAMYGHDSVVRLLSPIDPGGLQPPHTPDMTAWNALMLATWNGHLSTMQLLVENGYDPNRTNILDQTPLELAISRGNKAKDIRGYLEKRTRRKPRLVTDEETKPDIIESAKTGNIKRIKELLLEDISLRNASCTQEGGATPLMFAAMHGHMAVVQLLVEKGADINKQDTISGWTALMQAVYYGKKAVAKYLITAGADVNIQAMNGCTAFDMASLIDDIDTELVRLLAAKAMKVNKPQKGRSSAWITPSTSSSNSKAALNGGNIPSTSEENVRGLRSWWNRMSNRFRNLKITRTLRGINKLAPFNDEEDINDMTLRSPQQQESANRPEQPKRTITSAFNSIGDSGMGSSSLYTMNLNSGPASKLPNDMLLPVIPPFLPPPTFELNNTDRPRMMYGSRTSLSGSNGSSSNKTLLRPSRFLATSGSTHTSPNNSSHFHTHSPTSSGGASTVSGIYPPSRRNILTGYGGGSLAPIPGQVSYPDTGFLPHITSPNKRNTARSPAQSINIPSVVLSQEIMYLSPEMAPVTSTTATIHPVVMSTMKTSASSSSLSGSSSKTKRPASGGTSRSSTLTPSPSPTRKGSGDEKRHSLGIGKVQPPRGSSSATSSEEDDVSALLKKLSLERYRAIFEEQEVDMEAFLTLTDEDLRELGISSERPRRQILSAIGELNSEKGRERQFYRETLNNFQPAIGTGMGGPGSLVNWNMSQQTVQAVRKA</sequence>
<feature type="compositionally biased region" description="Low complexity" evidence="4">
    <location>
        <begin position="539"/>
        <end position="557"/>
    </location>
</feature>
<keyword evidence="1" id="KW-0677">Repeat</keyword>
<feature type="compositionally biased region" description="Polar residues" evidence="4">
    <location>
        <begin position="632"/>
        <end position="644"/>
    </location>
</feature>
<dbReference type="Gene3D" id="1.10.150.50">
    <property type="entry name" value="Transcription Factor, Ets-1"/>
    <property type="match status" value="1"/>
</dbReference>
<dbReference type="Proteomes" id="UP000515135">
    <property type="component" value="Unplaced"/>
</dbReference>
<dbReference type="Pfam" id="PF00536">
    <property type="entry name" value="SAM_1"/>
    <property type="match status" value="1"/>
</dbReference>
<organism evidence="6 7">
    <name type="scientific">Branchiostoma belcheri</name>
    <name type="common">Amphioxus</name>
    <dbReference type="NCBI Taxonomy" id="7741"/>
    <lineage>
        <taxon>Eukaryota</taxon>
        <taxon>Metazoa</taxon>
        <taxon>Chordata</taxon>
        <taxon>Cephalochordata</taxon>
        <taxon>Leptocardii</taxon>
        <taxon>Amphioxiformes</taxon>
        <taxon>Branchiostomatidae</taxon>
        <taxon>Branchiostoma</taxon>
    </lineage>
</organism>
<evidence type="ECO:0000313" key="8">
    <source>
        <dbReference type="RefSeq" id="XP_019629183.1"/>
    </source>
</evidence>
<protein>
    <submittedName>
        <fullName evidence="7">Ankyrin repeat and SAM domain-containing protein 6-like isoform X1</fullName>
    </submittedName>
    <submittedName>
        <fullName evidence="8">Ankyrin repeat and SAM domain-containing protein 6-like isoform X2</fullName>
    </submittedName>
</protein>
<feature type="region of interest" description="Disordered" evidence="4">
    <location>
        <begin position="382"/>
        <end position="414"/>
    </location>
</feature>
<feature type="compositionally biased region" description="Low complexity" evidence="4">
    <location>
        <begin position="565"/>
        <end position="588"/>
    </location>
</feature>
<evidence type="ECO:0000256" key="4">
    <source>
        <dbReference type="SAM" id="MobiDB-lite"/>
    </source>
</evidence>
<evidence type="ECO:0000313" key="7">
    <source>
        <dbReference type="RefSeq" id="XP_019629182.1"/>
    </source>
</evidence>
<dbReference type="Pfam" id="PF12796">
    <property type="entry name" value="Ank_2"/>
    <property type="match status" value="3"/>
</dbReference>
<feature type="repeat" description="ANK" evidence="3">
    <location>
        <begin position="105"/>
        <end position="137"/>
    </location>
</feature>
<feature type="region of interest" description="Disordered" evidence="4">
    <location>
        <begin position="686"/>
        <end position="752"/>
    </location>
</feature>
<dbReference type="SMART" id="SM00248">
    <property type="entry name" value="ANK"/>
    <property type="match status" value="9"/>
</dbReference>
<feature type="region of interest" description="Disordered" evidence="4">
    <location>
        <begin position="625"/>
        <end position="644"/>
    </location>
</feature>
<dbReference type="GeneID" id="109473669"/>
<dbReference type="InterPro" id="IPR001660">
    <property type="entry name" value="SAM"/>
</dbReference>
<feature type="domain" description="SAM" evidence="5">
    <location>
        <begin position="749"/>
        <end position="812"/>
    </location>
</feature>
<feature type="repeat" description="ANK" evidence="3">
    <location>
        <begin position="316"/>
        <end position="348"/>
    </location>
</feature>
<dbReference type="PROSITE" id="PS50105">
    <property type="entry name" value="SAM_DOMAIN"/>
    <property type="match status" value="1"/>
</dbReference>
<feature type="compositionally biased region" description="Low complexity" evidence="4">
    <location>
        <begin position="704"/>
        <end position="721"/>
    </location>
</feature>
<gene>
    <name evidence="7 8" type="primary">LOC109473669</name>
</gene>
<evidence type="ECO:0000313" key="6">
    <source>
        <dbReference type="Proteomes" id="UP000515135"/>
    </source>
</evidence>
<dbReference type="InterPro" id="IPR013761">
    <property type="entry name" value="SAM/pointed_sf"/>
</dbReference>
<dbReference type="OrthoDB" id="539213at2759"/>
<evidence type="ECO:0000256" key="1">
    <source>
        <dbReference type="ARBA" id="ARBA00022737"/>
    </source>
</evidence>
<feature type="repeat" description="ANK" evidence="3">
    <location>
        <begin position="39"/>
        <end position="71"/>
    </location>
</feature>
<reference evidence="7 8" key="1">
    <citation type="submission" date="2025-04" db="UniProtKB">
        <authorList>
            <consortium name="RefSeq"/>
        </authorList>
    </citation>
    <scope>IDENTIFICATION</scope>
    <source>
        <tissue evidence="7 8">Gonad</tissue>
    </source>
</reference>
<dbReference type="PROSITE" id="PS50088">
    <property type="entry name" value="ANK_REPEAT"/>
    <property type="match status" value="6"/>
</dbReference>
<dbReference type="RefSeq" id="XP_019629182.1">
    <property type="nucleotide sequence ID" value="XM_019773623.1"/>
</dbReference>
<dbReference type="PANTHER" id="PTHR24173">
    <property type="entry name" value="ANKYRIN REPEAT CONTAINING"/>
    <property type="match status" value="1"/>
</dbReference>
<dbReference type="PROSITE" id="PS50297">
    <property type="entry name" value="ANK_REP_REGION"/>
    <property type="match status" value="5"/>
</dbReference>
<evidence type="ECO:0000256" key="2">
    <source>
        <dbReference type="ARBA" id="ARBA00023043"/>
    </source>
</evidence>